<dbReference type="SUPFAM" id="SSF82784">
    <property type="entry name" value="OsmC-like"/>
    <property type="match status" value="1"/>
</dbReference>
<dbReference type="InterPro" id="IPR036102">
    <property type="entry name" value="OsmC/Ohrsf"/>
</dbReference>
<protein>
    <submittedName>
        <fullName evidence="1">OsmC family protein</fullName>
    </submittedName>
</protein>
<dbReference type="Gene3D" id="3.30.300.20">
    <property type="match status" value="1"/>
</dbReference>
<dbReference type="AlphaFoldDB" id="A0A7S9LS12"/>
<dbReference type="InterPro" id="IPR003718">
    <property type="entry name" value="OsmC/Ohr_fam"/>
</dbReference>
<dbReference type="EMBL" id="CP064942">
    <property type="protein sequence ID" value="QPH54234.1"/>
    <property type="molecule type" value="Genomic_DNA"/>
</dbReference>
<reference evidence="1 2" key="1">
    <citation type="submission" date="2020-11" db="EMBL/GenBank/DDBJ databases">
        <title>Description of Pontivivens ytuae sp. nov. isolated from deep sea sediment of Mariana Trench.</title>
        <authorList>
            <person name="Wang Z."/>
            <person name="Sun Q.-L."/>
            <person name="Xu X.-D."/>
            <person name="Tang Y.-Z."/>
            <person name="Zhang J."/>
        </authorList>
    </citation>
    <scope>NUCLEOTIDE SEQUENCE [LARGE SCALE GENOMIC DNA]</scope>
    <source>
        <strain evidence="1 2">MT2928</strain>
    </source>
</reference>
<accession>A0A7S9LS12</accession>
<evidence type="ECO:0000313" key="2">
    <source>
        <dbReference type="Proteomes" id="UP000594800"/>
    </source>
</evidence>
<dbReference type="KEGG" id="poz:I0K15_00200"/>
<evidence type="ECO:0000313" key="1">
    <source>
        <dbReference type="EMBL" id="QPH54234.1"/>
    </source>
</evidence>
<dbReference type="NCBIfam" id="NF041052">
    <property type="entry name" value="OsmC_like_Se"/>
    <property type="match status" value="1"/>
</dbReference>
<sequence>MSDVNWTMNEDTIVRRVDDTAAQSTLPDPSLEKVKQGERMRFDAHVNVEMMPQGKHLKKVTIFSNVPDGGTWEVISDEGTAVGGRGTAPSPLMYFAAGLGLCLMSHVEMLAKGRGFRIDGARLEQRSTWTTTLDLGAVSPQDVFGKAEGMEMNLLIDSPESPARIAEFVGYCRQACMALQAIAAETPVVTGLYLNGQEVGEVGGTGAFKAA</sequence>
<dbReference type="Proteomes" id="UP000594800">
    <property type="component" value="Chromosome"/>
</dbReference>
<organism evidence="1 2">
    <name type="scientific">Pontivivens ytuae</name>
    <dbReference type="NCBI Taxonomy" id="2789856"/>
    <lineage>
        <taxon>Bacteria</taxon>
        <taxon>Pseudomonadati</taxon>
        <taxon>Pseudomonadota</taxon>
        <taxon>Alphaproteobacteria</taxon>
        <taxon>Rhodobacterales</taxon>
        <taxon>Paracoccaceae</taxon>
        <taxon>Pontivivens</taxon>
    </lineage>
</organism>
<name>A0A7S9LS12_9RHOB</name>
<dbReference type="RefSeq" id="WP_196103443.1">
    <property type="nucleotide sequence ID" value="NZ_CP064942.1"/>
</dbReference>
<dbReference type="Pfam" id="PF02566">
    <property type="entry name" value="OsmC"/>
    <property type="match status" value="1"/>
</dbReference>
<gene>
    <name evidence="1" type="ORF">I0K15_00200</name>
</gene>
<proteinExistence type="predicted"/>
<dbReference type="InterPro" id="IPR015946">
    <property type="entry name" value="KH_dom-like_a/b"/>
</dbReference>
<keyword evidence="2" id="KW-1185">Reference proteome</keyword>